<evidence type="ECO:0000256" key="13">
    <source>
        <dbReference type="RuleBase" id="RU000473"/>
    </source>
</evidence>
<name>A0A482DUK1_9CUCU</name>
<evidence type="ECO:0000256" key="12">
    <source>
        <dbReference type="RuleBase" id="RU000471"/>
    </source>
</evidence>
<organism evidence="15">
    <name type="scientific">Alcidodes juglans</name>
    <dbReference type="NCBI Taxonomy" id="2530216"/>
    <lineage>
        <taxon>Eukaryota</taxon>
        <taxon>Metazoa</taxon>
        <taxon>Ecdysozoa</taxon>
        <taxon>Arthropoda</taxon>
        <taxon>Hexapoda</taxon>
        <taxon>Insecta</taxon>
        <taxon>Pterygota</taxon>
        <taxon>Neoptera</taxon>
        <taxon>Endopterygota</taxon>
        <taxon>Coleoptera</taxon>
        <taxon>Polyphaga</taxon>
        <taxon>Cucujiformia</taxon>
        <taxon>Curculionidae</taxon>
        <taxon>Molytinae</taxon>
        <taxon>Mecysolobini</taxon>
        <taxon>Alcidodes</taxon>
    </lineage>
</organism>
<comment type="function">
    <text evidence="1">Core subunit of the mitochondrial membrane respiratory chain NADH dehydrogenase (Complex I) that is believed to belong to the minimal assembly required for catalysis. Complex I functions in the transfer of electrons from NADH to the respiratory chain. The immediate electron acceptor for the enzyme is believed to be ubiquinone.</text>
</comment>
<dbReference type="PANTHER" id="PTHR11432:SF3">
    <property type="entry name" value="NADH-UBIQUINONE OXIDOREDUCTASE CHAIN 1"/>
    <property type="match status" value="1"/>
</dbReference>
<dbReference type="InterPro" id="IPR001694">
    <property type="entry name" value="NADH_UbQ_OxRdtase_su1/FPO"/>
</dbReference>
<reference evidence="15" key="1">
    <citation type="journal article" date="2019" name="Mitochondrial DNA Part B Resour">
        <title>The complete mitochondrial genome of a walnut weevil, Alcidodes juglans Chao (Coleoptera: Curculionidae).</title>
        <authorList>
            <person name="Xu K."/>
            <person name="Chen X."/>
            <person name="Xu L."/>
            <person name="Yang W."/>
            <person name="Wang Y."/>
            <person name="Li C."/>
        </authorList>
    </citation>
    <scope>NUCLEOTIDE SEQUENCE</scope>
</reference>
<evidence type="ECO:0000256" key="9">
    <source>
        <dbReference type="ARBA" id="ARBA00023075"/>
    </source>
</evidence>
<dbReference type="InterPro" id="IPR018086">
    <property type="entry name" value="NADH_UbQ_OxRdtase_su1_CS"/>
</dbReference>
<dbReference type="Pfam" id="PF00146">
    <property type="entry name" value="NADHdh"/>
    <property type="match status" value="1"/>
</dbReference>
<evidence type="ECO:0000256" key="4">
    <source>
        <dbReference type="ARBA" id="ARBA00021009"/>
    </source>
</evidence>
<evidence type="ECO:0000256" key="7">
    <source>
        <dbReference type="ARBA" id="ARBA00022792"/>
    </source>
</evidence>
<dbReference type="GO" id="GO:0003954">
    <property type="term" value="F:NADH dehydrogenase activity"/>
    <property type="evidence" value="ECO:0007669"/>
    <property type="project" value="TreeGrafter"/>
</dbReference>
<feature type="transmembrane region" description="Helical" evidence="14">
    <location>
        <begin position="74"/>
        <end position="98"/>
    </location>
</feature>
<keyword evidence="5" id="KW-0813">Transport</keyword>
<keyword evidence="10 13" id="KW-0496">Mitochondrion</keyword>
<evidence type="ECO:0000256" key="1">
    <source>
        <dbReference type="ARBA" id="ARBA00003257"/>
    </source>
</evidence>
<gene>
    <name evidence="15" type="primary">ND1</name>
</gene>
<dbReference type="GO" id="GO:0005743">
    <property type="term" value="C:mitochondrial inner membrane"/>
    <property type="evidence" value="ECO:0007669"/>
    <property type="project" value="UniProtKB-SubCell"/>
</dbReference>
<feature type="transmembrane region" description="Helical" evidence="14">
    <location>
        <begin position="226"/>
        <end position="249"/>
    </location>
</feature>
<keyword evidence="8 14" id="KW-1133">Transmembrane helix</keyword>
<feature type="transmembrane region" description="Helical" evidence="14">
    <location>
        <begin position="104"/>
        <end position="125"/>
    </location>
</feature>
<dbReference type="GO" id="GO:0009060">
    <property type="term" value="P:aerobic respiration"/>
    <property type="evidence" value="ECO:0007669"/>
    <property type="project" value="TreeGrafter"/>
</dbReference>
<evidence type="ECO:0000256" key="3">
    <source>
        <dbReference type="ARBA" id="ARBA00010535"/>
    </source>
</evidence>
<dbReference type="EC" id="7.1.1.2" evidence="13"/>
<dbReference type="GO" id="GO:0008137">
    <property type="term" value="F:NADH dehydrogenase (ubiquinone) activity"/>
    <property type="evidence" value="ECO:0007669"/>
    <property type="project" value="UniProtKB-EC"/>
</dbReference>
<dbReference type="PANTHER" id="PTHR11432">
    <property type="entry name" value="NADH DEHYDROGENASE SUBUNIT 1"/>
    <property type="match status" value="1"/>
</dbReference>
<evidence type="ECO:0000313" key="15">
    <source>
        <dbReference type="EMBL" id="QBM10390.1"/>
    </source>
</evidence>
<comment type="subcellular location">
    <subcellularLocation>
        <location evidence="2 12">Mitochondrion inner membrane</location>
        <topology evidence="2 12">Multi-pass membrane protein</topology>
    </subcellularLocation>
</comment>
<geneLocation type="mitochondrion" evidence="15"/>
<dbReference type="AlphaFoldDB" id="A0A482DUK1"/>
<protein>
    <recommendedName>
        <fullName evidence="4 13">NADH-ubiquinone oxidoreductase chain 1</fullName>
        <ecNumber evidence="13">7.1.1.2</ecNumber>
    </recommendedName>
</protein>
<feature type="transmembrane region" description="Helical" evidence="14">
    <location>
        <begin position="255"/>
        <end position="272"/>
    </location>
</feature>
<dbReference type="EMBL" id="MH819192">
    <property type="protein sequence ID" value="QBM10390.1"/>
    <property type="molecule type" value="Genomic_DNA"/>
</dbReference>
<keyword evidence="9 13" id="KW-0830">Ubiquinone</keyword>
<dbReference type="GeneID" id="39722846"/>
<dbReference type="CTD" id="4535"/>
<evidence type="ECO:0000256" key="6">
    <source>
        <dbReference type="ARBA" id="ARBA00022692"/>
    </source>
</evidence>
<evidence type="ECO:0000256" key="11">
    <source>
        <dbReference type="ARBA" id="ARBA00023136"/>
    </source>
</evidence>
<evidence type="ECO:0000256" key="2">
    <source>
        <dbReference type="ARBA" id="ARBA00004448"/>
    </source>
</evidence>
<comment type="catalytic activity">
    <reaction evidence="13">
        <text>a ubiquinone + NADH + 5 H(+)(in) = a ubiquinol + NAD(+) + 4 H(+)(out)</text>
        <dbReference type="Rhea" id="RHEA:29091"/>
        <dbReference type="Rhea" id="RHEA-COMP:9565"/>
        <dbReference type="Rhea" id="RHEA-COMP:9566"/>
        <dbReference type="ChEBI" id="CHEBI:15378"/>
        <dbReference type="ChEBI" id="CHEBI:16389"/>
        <dbReference type="ChEBI" id="CHEBI:17976"/>
        <dbReference type="ChEBI" id="CHEBI:57540"/>
        <dbReference type="ChEBI" id="CHEBI:57945"/>
        <dbReference type="EC" id="7.1.1.2"/>
    </reaction>
</comment>
<keyword evidence="11 14" id="KW-0472">Membrane</keyword>
<keyword evidence="6 12" id="KW-0812">Transmembrane</keyword>
<feature type="transmembrane region" description="Helical" evidence="14">
    <location>
        <begin position="178"/>
        <end position="197"/>
    </location>
</feature>
<evidence type="ECO:0000256" key="5">
    <source>
        <dbReference type="ARBA" id="ARBA00022448"/>
    </source>
</evidence>
<dbReference type="HAMAP" id="MF_01350">
    <property type="entry name" value="NDH1_NuoH"/>
    <property type="match status" value="1"/>
</dbReference>
<accession>A0A482DUK1</accession>
<keyword evidence="12" id="KW-0520">NAD</keyword>
<evidence type="ECO:0000256" key="8">
    <source>
        <dbReference type="ARBA" id="ARBA00022989"/>
    </source>
</evidence>
<keyword evidence="7" id="KW-0999">Mitochondrion inner membrane</keyword>
<comment type="similarity">
    <text evidence="3 12">Belongs to the complex I subunit 1 family.</text>
</comment>
<feature type="transmembrane region" description="Helical" evidence="14">
    <location>
        <begin position="6"/>
        <end position="29"/>
    </location>
</feature>
<feature type="transmembrane region" description="Helical" evidence="14">
    <location>
        <begin position="292"/>
        <end position="314"/>
    </location>
</feature>
<evidence type="ECO:0000256" key="10">
    <source>
        <dbReference type="ARBA" id="ARBA00023128"/>
    </source>
</evidence>
<evidence type="ECO:0000256" key="14">
    <source>
        <dbReference type="SAM" id="Phobius"/>
    </source>
</evidence>
<dbReference type="PROSITE" id="PS00668">
    <property type="entry name" value="COMPLEX1_ND1_2"/>
    <property type="match status" value="1"/>
</dbReference>
<sequence length="319" mass="36910">MFQDMFLIIVSTFILIVCVLVSVAFLTLLERKVLGYIHIRKGPNKVGYIGLLQPFSDAIKLFTKEQIYPHMSNLWLYYICPIMNLFLALLLWICLPFLSVNLNFNLSMLFFLSISSLGVYTIMLAGWSSNSNYAMLGSLRSVAQSISYEVSLVLILMSFLLMIGSFDIIDLFKYQENVWFIMLMLPLSMMWVVTSLAETNRSPFDFAEGESELVSGFNVEYGSGGFAMLFMAEYASILFMSMMCSMLFLGANLSSFGFFLKSVFMAFLWIWIRGSLPRYRYDKLMYLAWKSYLPIALNMYMYYLNMGLLMYILIMEFEM</sequence>
<feature type="transmembrane region" description="Helical" evidence="14">
    <location>
        <begin position="146"/>
        <end position="166"/>
    </location>
</feature>
<dbReference type="PROSITE" id="PS00667">
    <property type="entry name" value="COMPLEX1_ND1_1"/>
    <property type="match status" value="1"/>
</dbReference>
<proteinExistence type="inferred from homology"/>
<dbReference type="RefSeq" id="YP_009590303.1">
    <property type="nucleotide sequence ID" value="NC_041669.1"/>
</dbReference>